<proteinExistence type="predicted"/>
<feature type="domain" description="USP" evidence="8">
    <location>
        <begin position="439"/>
        <end position="764"/>
    </location>
</feature>
<dbReference type="Gene3D" id="3.90.70.10">
    <property type="entry name" value="Cysteine proteinases"/>
    <property type="match status" value="1"/>
</dbReference>
<dbReference type="PROSITE" id="PS00972">
    <property type="entry name" value="USP_1"/>
    <property type="match status" value="1"/>
</dbReference>
<dbReference type="GO" id="GO:0004843">
    <property type="term" value="F:cysteine-type deubiquitinase activity"/>
    <property type="evidence" value="ECO:0007669"/>
    <property type="project" value="UniProtKB-EC"/>
</dbReference>
<dbReference type="PANTHER" id="PTHR24006:SF687">
    <property type="entry name" value="UBIQUITIN CARBOXYL-TERMINAL HYDROLASE 10"/>
    <property type="match status" value="1"/>
</dbReference>
<evidence type="ECO:0000256" key="4">
    <source>
        <dbReference type="ARBA" id="ARBA00022786"/>
    </source>
</evidence>
<keyword evidence="10" id="KW-1185">Reference proteome</keyword>
<evidence type="ECO:0000259" key="8">
    <source>
        <dbReference type="PROSITE" id="PS50235"/>
    </source>
</evidence>
<dbReference type="EC" id="3.4.19.12" evidence="2"/>
<dbReference type="PROSITE" id="PS50235">
    <property type="entry name" value="USP_3"/>
    <property type="match status" value="1"/>
</dbReference>
<evidence type="ECO:0000256" key="1">
    <source>
        <dbReference type="ARBA" id="ARBA00000707"/>
    </source>
</evidence>
<evidence type="ECO:0000313" key="9">
    <source>
        <dbReference type="EMBL" id="CAG8611548.1"/>
    </source>
</evidence>
<dbReference type="GO" id="GO:0016579">
    <property type="term" value="P:protein deubiquitination"/>
    <property type="evidence" value="ECO:0007669"/>
    <property type="project" value="InterPro"/>
</dbReference>
<dbReference type="PANTHER" id="PTHR24006">
    <property type="entry name" value="UBIQUITIN CARBOXYL-TERMINAL HYDROLASE"/>
    <property type="match status" value="1"/>
</dbReference>
<organism evidence="9 10">
    <name type="scientific">Ambispora leptoticha</name>
    <dbReference type="NCBI Taxonomy" id="144679"/>
    <lineage>
        <taxon>Eukaryota</taxon>
        <taxon>Fungi</taxon>
        <taxon>Fungi incertae sedis</taxon>
        <taxon>Mucoromycota</taxon>
        <taxon>Glomeromycotina</taxon>
        <taxon>Glomeromycetes</taxon>
        <taxon>Archaeosporales</taxon>
        <taxon>Ambisporaceae</taxon>
        <taxon>Ambispora</taxon>
    </lineage>
</organism>
<feature type="compositionally biased region" description="Basic and acidic residues" evidence="7">
    <location>
        <begin position="47"/>
        <end position="57"/>
    </location>
</feature>
<feature type="compositionally biased region" description="Polar residues" evidence="7">
    <location>
        <begin position="388"/>
        <end position="412"/>
    </location>
</feature>
<reference evidence="9" key="1">
    <citation type="submission" date="2021-06" db="EMBL/GenBank/DDBJ databases">
        <authorList>
            <person name="Kallberg Y."/>
            <person name="Tangrot J."/>
            <person name="Rosling A."/>
        </authorList>
    </citation>
    <scope>NUCLEOTIDE SEQUENCE</scope>
    <source>
        <strain evidence="9">FL130A</strain>
    </source>
</reference>
<keyword evidence="3" id="KW-0645">Protease</keyword>
<dbReference type="GO" id="GO:0005829">
    <property type="term" value="C:cytosol"/>
    <property type="evidence" value="ECO:0007669"/>
    <property type="project" value="TreeGrafter"/>
</dbReference>
<dbReference type="Proteomes" id="UP000789508">
    <property type="component" value="Unassembled WGS sequence"/>
</dbReference>
<evidence type="ECO:0000256" key="6">
    <source>
        <dbReference type="ARBA" id="ARBA00022807"/>
    </source>
</evidence>
<comment type="catalytic activity">
    <reaction evidence="1">
        <text>Thiol-dependent hydrolysis of ester, thioester, amide, peptide and isopeptide bonds formed by the C-terminal Gly of ubiquitin (a 76-residue protein attached to proteins as an intracellular targeting signal).</text>
        <dbReference type="EC" id="3.4.19.12"/>
    </reaction>
</comment>
<keyword evidence="4" id="KW-0833">Ubl conjugation pathway</keyword>
<name>A0A9N9CTI7_9GLOM</name>
<evidence type="ECO:0000313" key="10">
    <source>
        <dbReference type="Proteomes" id="UP000789508"/>
    </source>
</evidence>
<dbReference type="Pfam" id="PF00443">
    <property type="entry name" value="UCH"/>
    <property type="match status" value="1"/>
</dbReference>
<feature type="compositionally biased region" description="Polar residues" evidence="7">
    <location>
        <begin position="254"/>
        <end position="269"/>
    </location>
</feature>
<dbReference type="InterPro" id="IPR028889">
    <property type="entry name" value="USP"/>
</dbReference>
<evidence type="ECO:0000256" key="7">
    <source>
        <dbReference type="SAM" id="MobiDB-lite"/>
    </source>
</evidence>
<dbReference type="InterPro" id="IPR050164">
    <property type="entry name" value="Peptidase_C19"/>
</dbReference>
<feature type="compositionally biased region" description="Polar residues" evidence="7">
    <location>
        <begin position="74"/>
        <end position="109"/>
    </location>
</feature>
<feature type="region of interest" description="Disordered" evidence="7">
    <location>
        <begin position="254"/>
        <end position="319"/>
    </location>
</feature>
<keyword evidence="5" id="KW-0378">Hydrolase</keyword>
<evidence type="ECO:0000256" key="2">
    <source>
        <dbReference type="ARBA" id="ARBA00012759"/>
    </source>
</evidence>
<keyword evidence="6" id="KW-0788">Thiol protease</keyword>
<evidence type="ECO:0000256" key="3">
    <source>
        <dbReference type="ARBA" id="ARBA00022670"/>
    </source>
</evidence>
<sequence length="765" mass="83693">MEFKLLHGRDPQKRPSFGNLSREEIDMFMAHGGFQVAQTVPWRAGKSLERPKNKKEYQSGINSNKLTSSREKIVNSSKTHSTSKPIVTTPKNTTSIQQTHPNGIKSQVPSNETKNLVETQNSSHSSTRIPNGIPFQISSNTITLPSDTSTKVNCDIKNETNKFPNGNLSAGTISKPALNNNGLRAPGNISNVNNVSSSIKPNGVNPPVNHLPAIQPNGVQELSSIKSNATNVPTREMPSNKLNGVNNFQSHQKTPIISNSTVESNATHTSEISSSASSLKIKTNNLPSNNHLSRNSPNSSNGSIRSLSPKSPPPVVFNESKELNGLQNSSNHSTSPPKSPVVYIEQKQKNGHQNETDPNVSSFPPSENLPSPSAVKPRSWADLVRVNPENSQKGGTVTSSASVNKNPSQYKQPKSVVSPINGKPKAEALSGSSRLLQPRGLVNNGNTCFMNAILQPLSHCPPFYNLLIRIGNEVNHSFNSKTPLVDSLIEFMREFREAKLDGLDEGNFGESFVPEYVYDALRGTKKFDSMKGRQEDAEEFLGYLLDGLHEELLADTAGHKNVPGESTHSNVSKSVDDGWYEVGPKNKATSARLESPISRIFGGQVKSVLKCPGSVDSVTYQPFSSLQLDIQDALMKMNAPEIVHDYYSKKGAVVEANKRLYLDILPPILILHLKRFVYDNVGGAQKLHKTVGYSTLLNIQSVVYHHGKSATGGHYTCDILRQNNQWLHVDDTTITPITAEDVAVTENSTNATDRLAYLLFYMKII</sequence>
<dbReference type="SUPFAM" id="SSF54001">
    <property type="entry name" value="Cysteine proteinases"/>
    <property type="match status" value="1"/>
</dbReference>
<feature type="region of interest" description="Disordered" evidence="7">
    <location>
        <begin position="47"/>
        <end position="109"/>
    </location>
</feature>
<evidence type="ECO:0000256" key="5">
    <source>
        <dbReference type="ARBA" id="ARBA00022801"/>
    </source>
</evidence>
<dbReference type="CDD" id="cd02257">
    <property type="entry name" value="Peptidase_C19"/>
    <property type="match status" value="1"/>
</dbReference>
<dbReference type="EMBL" id="CAJVPS010005127">
    <property type="protein sequence ID" value="CAG8611548.1"/>
    <property type="molecule type" value="Genomic_DNA"/>
</dbReference>
<dbReference type="AlphaFoldDB" id="A0A9N9CTI7"/>
<comment type="caution">
    <text evidence="9">The sequence shown here is derived from an EMBL/GenBank/DDBJ whole genome shotgun (WGS) entry which is preliminary data.</text>
</comment>
<feature type="compositionally biased region" description="Polar residues" evidence="7">
    <location>
        <begin position="280"/>
        <end position="309"/>
    </location>
</feature>
<feature type="region of interest" description="Disordered" evidence="7">
    <location>
        <begin position="348"/>
        <end position="420"/>
    </location>
</feature>
<dbReference type="InterPro" id="IPR018200">
    <property type="entry name" value="USP_CS"/>
</dbReference>
<dbReference type="GO" id="GO:0006508">
    <property type="term" value="P:proteolysis"/>
    <property type="evidence" value="ECO:0007669"/>
    <property type="project" value="UniProtKB-KW"/>
</dbReference>
<protein>
    <recommendedName>
        <fullName evidence="2">ubiquitinyl hydrolase 1</fullName>
        <ecNumber evidence="2">3.4.19.12</ecNumber>
    </recommendedName>
</protein>
<gene>
    <name evidence="9" type="ORF">ALEPTO_LOCUS8582</name>
</gene>
<feature type="compositionally biased region" description="Polar residues" evidence="7">
    <location>
        <begin position="356"/>
        <end position="371"/>
    </location>
</feature>
<accession>A0A9N9CTI7</accession>
<dbReference type="InterPro" id="IPR038765">
    <property type="entry name" value="Papain-like_cys_pep_sf"/>
</dbReference>
<dbReference type="OrthoDB" id="429671at2759"/>
<dbReference type="GO" id="GO:0005634">
    <property type="term" value="C:nucleus"/>
    <property type="evidence" value="ECO:0007669"/>
    <property type="project" value="TreeGrafter"/>
</dbReference>
<dbReference type="InterPro" id="IPR001394">
    <property type="entry name" value="Peptidase_C19_UCH"/>
</dbReference>